<proteinExistence type="predicted"/>
<evidence type="ECO:0000313" key="1">
    <source>
        <dbReference type="EMBL" id="SHO80384.1"/>
    </source>
</evidence>
<reference evidence="1" key="1">
    <citation type="submission" date="2016-10" db="EMBL/GenBank/DDBJ databases">
        <authorList>
            <person name="de Groot N.N."/>
        </authorList>
    </citation>
    <scope>NUCLEOTIDE SEQUENCE</scope>
</reference>
<accession>A0A1W1EHQ3</accession>
<gene>
    <name evidence="1" type="ORF">MNB_SV-15-1158</name>
</gene>
<protein>
    <submittedName>
        <fullName evidence="1">Uncharacterized protein</fullName>
    </submittedName>
</protein>
<sequence length="292" mass="33640">MKLTILLFLILSNLIYSKNCSIPQELSSINSIEVTNIYKYSDLKRNRSNLSSLCIREVLLKEHIYNWRFLLVWNSNAPKGAFWYLPHDNENSAFDSAIYSSIKYGGGFLSVLANDKRYFKRQDPNRNFGIDRKSAKICKGQKYPAPKYSRTIFKIIDYFKSSNMPYLALHNNSEGHRSSGGSGGVSMLHCSNTTKCFKANDIIRGNKMGLRDEDSLIYLASKRGVDYNKVKRFNNLGLNIKYELINPRRNDCSMSNFVVLNKNSSNYINIETEHGDSKTQKLMIDKIIQLYR</sequence>
<dbReference type="AlphaFoldDB" id="A0A1W1EHQ3"/>
<organism evidence="1">
    <name type="scientific">hydrothermal vent metagenome</name>
    <dbReference type="NCBI Taxonomy" id="652676"/>
    <lineage>
        <taxon>unclassified sequences</taxon>
        <taxon>metagenomes</taxon>
        <taxon>ecological metagenomes</taxon>
    </lineage>
</organism>
<name>A0A1W1EHQ3_9ZZZZ</name>
<dbReference type="EMBL" id="FRYL01000006">
    <property type="protein sequence ID" value="SHO80384.1"/>
    <property type="molecule type" value="Genomic_DNA"/>
</dbReference>